<dbReference type="Proteomes" id="UP000315522">
    <property type="component" value="Unassembled WGS sequence"/>
</dbReference>
<feature type="compositionally biased region" description="Polar residues" evidence="1">
    <location>
        <begin position="29"/>
        <end position="57"/>
    </location>
</feature>
<protein>
    <recommendedName>
        <fullName evidence="2">AB hydrolase-1 domain-containing protein</fullName>
    </recommendedName>
</protein>
<accession>A0A559MHP5</accession>
<name>A0A559MHP5_9HELO</name>
<evidence type="ECO:0000256" key="1">
    <source>
        <dbReference type="SAM" id="MobiDB-lite"/>
    </source>
</evidence>
<feature type="non-terminal residue" evidence="3">
    <location>
        <position position="261"/>
    </location>
</feature>
<dbReference type="Gene3D" id="3.40.50.1820">
    <property type="entry name" value="alpha/beta hydrolase"/>
    <property type="match status" value="1"/>
</dbReference>
<dbReference type="InterPro" id="IPR000073">
    <property type="entry name" value="AB_hydrolase_1"/>
</dbReference>
<feature type="non-terminal residue" evidence="3">
    <location>
        <position position="1"/>
    </location>
</feature>
<gene>
    <name evidence="3" type="ORF">LAWI1_G002192</name>
</gene>
<comment type="caution">
    <text evidence="3">The sequence shown here is derived from an EMBL/GenBank/DDBJ whole genome shotgun (WGS) entry which is preliminary data.</text>
</comment>
<organism evidence="3 4">
    <name type="scientific">Lachnellula willkommii</name>
    <dbReference type="NCBI Taxonomy" id="215461"/>
    <lineage>
        <taxon>Eukaryota</taxon>
        <taxon>Fungi</taxon>
        <taxon>Dikarya</taxon>
        <taxon>Ascomycota</taxon>
        <taxon>Pezizomycotina</taxon>
        <taxon>Leotiomycetes</taxon>
        <taxon>Helotiales</taxon>
        <taxon>Lachnaceae</taxon>
        <taxon>Lachnellula</taxon>
    </lineage>
</organism>
<feature type="compositionally biased region" description="Low complexity" evidence="1">
    <location>
        <begin position="18"/>
        <end position="28"/>
    </location>
</feature>
<feature type="compositionally biased region" description="Polar residues" evidence="1">
    <location>
        <begin position="1"/>
        <end position="14"/>
    </location>
</feature>
<feature type="domain" description="AB hydrolase-1" evidence="2">
    <location>
        <begin position="65"/>
        <end position="254"/>
    </location>
</feature>
<evidence type="ECO:0000313" key="4">
    <source>
        <dbReference type="Proteomes" id="UP000315522"/>
    </source>
</evidence>
<proteinExistence type="predicted"/>
<dbReference type="AlphaFoldDB" id="A0A559MHP5"/>
<dbReference type="SUPFAM" id="SSF53474">
    <property type="entry name" value="alpha/beta-Hydrolases"/>
    <property type="match status" value="1"/>
</dbReference>
<sequence>QSIYLGPSKQSTHAPWQPSTIPPSSSSTEAGTTQTTSRPSEASSSPQASLPNAAQATVNAKPHTTLTLQDDVQVVQAALSKLIEDGKDVIVVMHSYGGVLGSEAVHEKFGKKARQEKGLPGGVTQLLYMTAFILPLGASITSTFGDLPPFIKIEDNGLCFIQGGDSVFYNDLPTEDQVYYSSELAPVPIATQTATPTYAAYQHYPSTYLYCSGDAALPLNFQEMLVNGSGVHFQKETCTASHSPFLSQPQVVLDIVKKLAV</sequence>
<dbReference type="PANTHER" id="PTHR37017">
    <property type="entry name" value="AB HYDROLASE-1 DOMAIN-CONTAINING PROTEIN-RELATED"/>
    <property type="match status" value="1"/>
</dbReference>
<evidence type="ECO:0000313" key="3">
    <source>
        <dbReference type="EMBL" id="TVY92478.1"/>
    </source>
</evidence>
<dbReference type="EMBL" id="QGML01000310">
    <property type="protein sequence ID" value="TVY92478.1"/>
    <property type="molecule type" value="Genomic_DNA"/>
</dbReference>
<evidence type="ECO:0000259" key="2">
    <source>
        <dbReference type="Pfam" id="PF12697"/>
    </source>
</evidence>
<dbReference type="PANTHER" id="PTHR37017:SF11">
    <property type="entry name" value="ESTERASE_LIPASE_THIOESTERASE DOMAIN-CONTAINING PROTEIN"/>
    <property type="match status" value="1"/>
</dbReference>
<dbReference type="InterPro" id="IPR052897">
    <property type="entry name" value="Sec-Metab_Biosynth_Hydrolase"/>
</dbReference>
<feature type="region of interest" description="Disordered" evidence="1">
    <location>
        <begin position="1"/>
        <end position="57"/>
    </location>
</feature>
<reference evidence="3 4" key="1">
    <citation type="submission" date="2018-05" db="EMBL/GenBank/DDBJ databases">
        <title>Genome sequencing and assembly of the regulated plant pathogen Lachnellula willkommii and related sister species for the development of diagnostic species identification markers.</title>
        <authorList>
            <person name="Giroux E."/>
            <person name="Bilodeau G."/>
        </authorList>
    </citation>
    <scope>NUCLEOTIDE SEQUENCE [LARGE SCALE GENOMIC DNA]</scope>
    <source>
        <strain evidence="3 4">CBS 172.35</strain>
    </source>
</reference>
<keyword evidence="4" id="KW-1185">Reference proteome</keyword>
<dbReference type="Pfam" id="PF12697">
    <property type="entry name" value="Abhydrolase_6"/>
    <property type="match status" value="1"/>
</dbReference>
<dbReference type="InterPro" id="IPR029058">
    <property type="entry name" value="AB_hydrolase_fold"/>
</dbReference>